<dbReference type="EMBL" id="CP093313">
    <property type="protein sequence ID" value="UWZ86536.1"/>
    <property type="molecule type" value="Genomic_DNA"/>
</dbReference>
<gene>
    <name evidence="1" type="ORF">MOP44_11450</name>
</gene>
<evidence type="ECO:0000313" key="2">
    <source>
        <dbReference type="Proteomes" id="UP001059380"/>
    </source>
</evidence>
<organism evidence="1 2">
    <name type="scientific">Occallatibacter riparius</name>
    <dbReference type="NCBI Taxonomy" id="1002689"/>
    <lineage>
        <taxon>Bacteria</taxon>
        <taxon>Pseudomonadati</taxon>
        <taxon>Acidobacteriota</taxon>
        <taxon>Terriglobia</taxon>
        <taxon>Terriglobales</taxon>
        <taxon>Acidobacteriaceae</taxon>
        <taxon>Occallatibacter</taxon>
    </lineage>
</organism>
<proteinExistence type="predicted"/>
<evidence type="ECO:0000313" key="1">
    <source>
        <dbReference type="EMBL" id="UWZ86536.1"/>
    </source>
</evidence>
<protein>
    <submittedName>
        <fullName evidence="1">Uncharacterized protein</fullName>
    </submittedName>
</protein>
<dbReference type="RefSeq" id="WP_260796174.1">
    <property type="nucleotide sequence ID" value="NZ_CP093313.1"/>
</dbReference>
<reference evidence="1" key="1">
    <citation type="submission" date="2021-04" db="EMBL/GenBank/DDBJ databases">
        <title>Phylogenetic analysis of Acidobacteriaceae.</title>
        <authorList>
            <person name="Qiu L."/>
            <person name="Zhang Q."/>
        </authorList>
    </citation>
    <scope>NUCLEOTIDE SEQUENCE</scope>
    <source>
        <strain evidence="1">DSM 25168</strain>
    </source>
</reference>
<accession>A0A9J7BV91</accession>
<sequence>MASSAQLELWQAEKVATQAEAAIAPNGVRYSAWGETRISDADLERLVGAVPATLAPALSRRAYYFVPLAIADTGDTMIAPAYTADLGDRAVCHRNCTFGSMEAVFLSTRLVEDRFGLAFEFFINVAHNFVEVAGVPEEFGALAWSQAQAQVRGETSQDAWETRRRVQDNRNGRAVDERARNVYIESAFSDALAIYMLSLAVDFDYHDLREREYPLLAAPALAERLRAVAALFPANQGYDFQILYRRKG</sequence>
<dbReference type="KEGG" id="orp:MOP44_11450"/>
<keyword evidence="2" id="KW-1185">Reference proteome</keyword>
<name>A0A9J7BV91_9BACT</name>
<dbReference type="AlphaFoldDB" id="A0A9J7BV91"/>
<dbReference type="Proteomes" id="UP001059380">
    <property type="component" value="Chromosome"/>
</dbReference>